<dbReference type="SUPFAM" id="SSF51445">
    <property type="entry name" value="(Trans)glycosidases"/>
    <property type="match status" value="1"/>
</dbReference>
<dbReference type="GO" id="GO:0004563">
    <property type="term" value="F:beta-N-acetylhexosaminidase activity"/>
    <property type="evidence" value="ECO:0007669"/>
    <property type="project" value="UniProtKB-EC"/>
</dbReference>
<dbReference type="Pfam" id="PF14845">
    <property type="entry name" value="Glycohydro_20b2"/>
    <property type="match status" value="1"/>
</dbReference>
<dbReference type="PIRSF" id="PIRSF001093">
    <property type="entry name" value="B-hxosamndse_ab_euk"/>
    <property type="match status" value="1"/>
</dbReference>
<dbReference type="InterPro" id="IPR017853">
    <property type="entry name" value="GH"/>
</dbReference>
<dbReference type="PANTHER" id="PTHR22600">
    <property type="entry name" value="BETA-HEXOSAMINIDASE"/>
    <property type="match status" value="1"/>
</dbReference>
<dbReference type="AlphaFoldDB" id="A0A8H5BS19"/>
<comment type="similarity">
    <text evidence="2 7">Belongs to the glycosyl hydrolase 20 family.</text>
</comment>
<organism evidence="11 12">
    <name type="scientific">Tetrapyrgos nigripes</name>
    <dbReference type="NCBI Taxonomy" id="182062"/>
    <lineage>
        <taxon>Eukaryota</taxon>
        <taxon>Fungi</taxon>
        <taxon>Dikarya</taxon>
        <taxon>Basidiomycota</taxon>
        <taxon>Agaricomycotina</taxon>
        <taxon>Agaricomycetes</taxon>
        <taxon>Agaricomycetidae</taxon>
        <taxon>Agaricales</taxon>
        <taxon>Marasmiineae</taxon>
        <taxon>Marasmiaceae</taxon>
        <taxon>Tetrapyrgos</taxon>
    </lineage>
</organism>
<sequence length="573" mass="62289">MLLSNTNPNHCMTLKAAILVILVAFASHAYALWPLPKQLSTGSTTLKLSDDFDITFDGDSAPQDLLDAISRTKDFVHNDKLQRLVVGRGASDTDAVSSAQSLSSLVLSMDSGFSGQMRSLSEEAIDLLELRVEGYSLTVPSGGSQAELKANSTLGLFRGLTTFSQLWYDLDGTAYTVEAPIAIMDEPAYPYRGLMLDTARNYFPVADIKRTLDTMSWVKINTFHWHISDSQSFPLQIPGFPELAAAGPYSPSMVYTAEDVKDIVDYAAARGIDVLPEIDTPGHTMIISKAYPEHIACAEAKPWASFANEPPAGQLRLASSSTTNFTQTLFSAASSLFSGKYFSSGGDELNTNCYDQDPQTQDDLKKSGKTLEEALAGFTQATHGVLHEKGKTAVVWEEMVLEHNLNLSASNTIIMVWISSAHAASVAHAGYRFVHAPSDYFYLDCGAGEWIGADPEGNSWCDPFKTWQKSYTFDPLANLTEEEGGLVLGGQQLLWTEQSGSSNLDPIVWPRAASSAEVFWSGPGKDVAAALPRLHDLGFSQGNCHSDTAKLDGIRTWSSGCLQVMKSIRNSKR</sequence>
<evidence type="ECO:0000256" key="2">
    <source>
        <dbReference type="ARBA" id="ARBA00006285"/>
    </source>
</evidence>
<gene>
    <name evidence="11" type="ORF">D9758_017323</name>
</gene>
<evidence type="ECO:0000313" key="11">
    <source>
        <dbReference type="EMBL" id="KAF5328504.1"/>
    </source>
</evidence>
<evidence type="ECO:0000256" key="3">
    <source>
        <dbReference type="ARBA" id="ARBA00022729"/>
    </source>
</evidence>
<dbReference type="GO" id="GO:0005975">
    <property type="term" value="P:carbohydrate metabolic process"/>
    <property type="evidence" value="ECO:0007669"/>
    <property type="project" value="InterPro"/>
</dbReference>
<dbReference type="EMBL" id="JAACJM010000360">
    <property type="protein sequence ID" value="KAF5328504.1"/>
    <property type="molecule type" value="Genomic_DNA"/>
</dbReference>
<dbReference type="CDD" id="cd06562">
    <property type="entry name" value="GH20_HexA_HexB-like"/>
    <property type="match status" value="1"/>
</dbReference>
<name>A0A8H5BS19_9AGAR</name>
<feature type="active site" description="Proton donor" evidence="8">
    <location>
        <position position="348"/>
    </location>
</feature>
<protein>
    <recommendedName>
        <fullName evidence="7">Beta-hexosaminidase</fullName>
        <ecNumber evidence="7">3.2.1.52</ecNumber>
    </recommendedName>
</protein>
<dbReference type="GO" id="GO:0030203">
    <property type="term" value="P:glycosaminoglycan metabolic process"/>
    <property type="evidence" value="ECO:0007669"/>
    <property type="project" value="TreeGrafter"/>
</dbReference>
<dbReference type="OrthoDB" id="428480at2759"/>
<comment type="catalytic activity">
    <reaction evidence="1 7">
        <text>Hydrolysis of terminal non-reducing N-acetyl-D-hexosamine residues in N-acetyl-beta-D-hexosaminides.</text>
        <dbReference type="EC" id="3.2.1.52"/>
    </reaction>
</comment>
<evidence type="ECO:0000259" key="9">
    <source>
        <dbReference type="Pfam" id="PF00728"/>
    </source>
</evidence>
<keyword evidence="5" id="KW-0325">Glycoprotein</keyword>
<dbReference type="InterPro" id="IPR029018">
    <property type="entry name" value="Hex-like_dom2"/>
</dbReference>
<dbReference type="SUPFAM" id="SSF55545">
    <property type="entry name" value="beta-N-acetylhexosaminidase-like domain"/>
    <property type="match status" value="1"/>
</dbReference>
<feature type="domain" description="Glycoside hydrolase family 20 catalytic" evidence="9">
    <location>
        <begin position="189"/>
        <end position="522"/>
    </location>
</feature>
<reference evidence="11 12" key="1">
    <citation type="journal article" date="2020" name="ISME J.">
        <title>Uncovering the hidden diversity of litter-decomposition mechanisms in mushroom-forming fungi.</title>
        <authorList>
            <person name="Floudas D."/>
            <person name="Bentzer J."/>
            <person name="Ahren D."/>
            <person name="Johansson T."/>
            <person name="Persson P."/>
            <person name="Tunlid A."/>
        </authorList>
    </citation>
    <scope>NUCLEOTIDE SEQUENCE [LARGE SCALE GENOMIC DNA]</scope>
    <source>
        <strain evidence="11 12">CBS 291.85</strain>
    </source>
</reference>
<dbReference type="GO" id="GO:0016020">
    <property type="term" value="C:membrane"/>
    <property type="evidence" value="ECO:0007669"/>
    <property type="project" value="TreeGrafter"/>
</dbReference>
<dbReference type="Gene3D" id="3.20.20.80">
    <property type="entry name" value="Glycosidases"/>
    <property type="match status" value="1"/>
</dbReference>
<evidence type="ECO:0000256" key="7">
    <source>
        <dbReference type="PIRNR" id="PIRNR001093"/>
    </source>
</evidence>
<dbReference type="PANTHER" id="PTHR22600:SF26">
    <property type="entry name" value="BETA-N-ACETYLHEXOSAMINIDASE"/>
    <property type="match status" value="1"/>
</dbReference>
<comment type="caution">
    <text evidence="11">The sequence shown here is derived from an EMBL/GenBank/DDBJ whole genome shotgun (WGS) entry which is preliminary data.</text>
</comment>
<keyword evidence="3" id="KW-0732">Signal</keyword>
<evidence type="ECO:0000256" key="6">
    <source>
        <dbReference type="ARBA" id="ARBA00023295"/>
    </source>
</evidence>
<dbReference type="Pfam" id="PF00728">
    <property type="entry name" value="Glyco_hydro_20"/>
    <property type="match status" value="1"/>
</dbReference>
<dbReference type="PRINTS" id="PR00738">
    <property type="entry name" value="GLHYDRLASE20"/>
</dbReference>
<dbReference type="Proteomes" id="UP000559256">
    <property type="component" value="Unassembled WGS sequence"/>
</dbReference>
<keyword evidence="6 7" id="KW-0326">Glycosidase</keyword>
<accession>A0A8H5BS19</accession>
<dbReference type="InterPro" id="IPR015883">
    <property type="entry name" value="Glyco_hydro_20_cat"/>
</dbReference>
<proteinExistence type="inferred from homology"/>
<keyword evidence="4 7" id="KW-0378">Hydrolase</keyword>
<evidence type="ECO:0000256" key="1">
    <source>
        <dbReference type="ARBA" id="ARBA00001231"/>
    </source>
</evidence>
<evidence type="ECO:0000313" key="12">
    <source>
        <dbReference type="Proteomes" id="UP000559256"/>
    </source>
</evidence>
<dbReference type="InterPro" id="IPR029019">
    <property type="entry name" value="HEX_eukaryotic_N"/>
</dbReference>
<dbReference type="InterPro" id="IPR025705">
    <property type="entry name" value="Beta_hexosaminidase_sua/sub"/>
</dbReference>
<dbReference type="FunFam" id="3.20.20.80:FF:000063">
    <property type="entry name" value="Beta-hexosaminidase"/>
    <property type="match status" value="1"/>
</dbReference>
<evidence type="ECO:0000256" key="8">
    <source>
        <dbReference type="PIRSR" id="PIRSR001093-1"/>
    </source>
</evidence>
<dbReference type="Gene3D" id="3.30.379.10">
    <property type="entry name" value="Chitobiase/beta-hexosaminidase domain 2-like"/>
    <property type="match status" value="1"/>
</dbReference>
<evidence type="ECO:0000256" key="5">
    <source>
        <dbReference type="ARBA" id="ARBA00023180"/>
    </source>
</evidence>
<dbReference type="EC" id="3.2.1.52" evidence="7"/>
<evidence type="ECO:0000256" key="4">
    <source>
        <dbReference type="ARBA" id="ARBA00022801"/>
    </source>
</evidence>
<keyword evidence="12" id="KW-1185">Reference proteome</keyword>
<feature type="domain" description="Beta-hexosaminidase eukaryotic type N-terminal" evidence="10">
    <location>
        <begin position="32"/>
        <end position="166"/>
    </location>
</feature>
<evidence type="ECO:0000259" key="10">
    <source>
        <dbReference type="Pfam" id="PF14845"/>
    </source>
</evidence>